<dbReference type="Gramene" id="rna10030">
    <property type="protein sequence ID" value="RHN74073.1"/>
    <property type="gene ID" value="gene10030"/>
</dbReference>
<name>A0A396JCP0_MEDTR</name>
<feature type="domain" description="Fatty acid desaturase" evidence="6">
    <location>
        <begin position="145"/>
        <end position="212"/>
    </location>
</feature>
<keyword evidence="3 7" id="KW-0560">Oxidoreductase</keyword>
<comment type="similarity">
    <text evidence="2">Belongs to the fatty acid desaturase type 1 family.</text>
</comment>
<keyword evidence="5" id="KW-1133">Transmembrane helix</keyword>
<reference evidence="8" key="1">
    <citation type="journal article" date="2018" name="Nat. Plants">
        <title>Whole-genome landscape of Medicago truncatula symbiotic genes.</title>
        <authorList>
            <person name="Pecrix Y."/>
            <person name="Staton S.E."/>
            <person name="Sallet E."/>
            <person name="Lelandais-Briere C."/>
            <person name="Moreau S."/>
            <person name="Carrere S."/>
            <person name="Blein T."/>
            <person name="Jardinaud M.F."/>
            <person name="Latrasse D."/>
            <person name="Zouine M."/>
            <person name="Zahm M."/>
            <person name="Kreplak J."/>
            <person name="Mayjonade B."/>
            <person name="Satge C."/>
            <person name="Perez M."/>
            <person name="Cauet S."/>
            <person name="Marande W."/>
            <person name="Chantry-Darmon C."/>
            <person name="Lopez-Roques C."/>
            <person name="Bouchez O."/>
            <person name="Berard A."/>
            <person name="Debelle F."/>
            <person name="Munos S."/>
            <person name="Bendahmane A."/>
            <person name="Berges H."/>
            <person name="Niebel A."/>
            <person name="Buitink J."/>
            <person name="Frugier F."/>
            <person name="Benhamed M."/>
            <person name="Crespi M."/>
            <person name="Gouzy J."/>
            <person name="Gamas P."/>
        </authorList>
    </citation>
    <scope>NUCLEOTIDE SEQUENCE [LARGE SCALE GENOMIC DNA]</scope>
    <source>
        <strain evidence="8">cv. Jemalong A17</strain>
    </source>
</reference>
<evidence type="ECO:0000313" key="7">
    <source>
        <dbReference type="EMBL" id="RHN74073.1"/>
    </source>
</evidence>
<organism evidence="7 8">
    <name type="scientific">Medicago truncatula</name>
    <name type="common">Barrel medic</name>
    <name type="synonym">Medicago tribuloides</name>
    <dbReference type="NCBI Taxonomy" id="3880"/>
    <lineage>
        <taxon>Eukaryota</taxon>
        <taxon>Viridiplantae</taxon>
        <taxon>Streptophyta</taxon>
        <taxon>Embryophyta</taxon>
        <taxon>Tracheophyta</taxon>
        <taxon>Spermatophyta</taxon>
        <taxon>Magnoliopsida</taxon>
        <taxon>eudicotyledons</taxon>
        <taxon>Gunneridae</taxon>
        <taxon>Pentapetalae</taxon>
        <taxon>rosids</taxon>
        <taxon>fabids</taxon>
        <taxon>Fabales</taxon>
        <taxon>Fabaceae</taxon>
        <taxon>Papilionoideae</taxon>
        <taxon>50 kb inversion clade</taxon>
        <taxon>NPAAA clade</taxon>
        <taxon>Hologalegina</taxon>
        <taxon>IRL clade</taxon>
        <taxon>Trifolieae</taxon>
        <taxon>Medicago</taxon>
    </lineage>
</organism>
<dbReference type="PANTHER" id="PTHR32100">
    <property type="entry name" value="OMEGA-6 FATTY ACID DESATURASE, CHLOROPLASTIC"/>
    <property type="match status" value="1"/>
</dbReference>
<evidence type="ECO:0000256" key="3">
    <source>
        <dbReference type="ARBA" id="ARBA00023002"/>
    </source>
</evidence>
<protein>
    <submittedName>
        <fullName evidence="7">Putative acyl-lipid omega-6 desaturase (Cytochrome b5)</fullName>
        <ecNumber evidence="7">1.14.19.22</ecNumber>
    </submittedName>
</protein>
<comment type="caution">
    <text evidence="7">The sequence shown here is derived from an EMBL/GenBank/DDBJ whole genome shotgun (WGS) entry which is preliminary data.</text>
</comment>
<evidence type="ECO:0000256" key="4">
    <source>
        <dbReference type="ARBA" id="ARBA00023098"/>
    </source>
</evidence>
<dbReference type="EMBL" id="PSQE01000002">
    <property type="protein sequence ID" value="RHN74073.1"/>
    <property type="molecule type" value="Genomic_DNA"/>
</dbReference>
<evidence type="ECO:0000313" key="8">
    <source>
        <dbReference type="Proteomes" id="UP000265566"/>
    </source>
</evidence>
<proteinExistence type="inferred from homology"/>
<sequence>MSCMLNLADSSLLSKDSHKRPIMNSIIPAQFTSGICKVNENCSFNKGFRQQRISIYRKKASIIKAVAIPAAPSPAESTGEYRKQICERYGFKKIGEPLPDNVTLKDVINSLPKKVFEIDEMKAWRKVLISVTSYALGIFLISKAPWYLLPLAWAFTGTAATGLFVIGHDCAHKAFSKNKLVEDIVGTLVLLPLIYPYESWRFKHDRHHAKTNM</sequence>
<evidence type="ECO:0000256" key="5">
    <source>
        <dbReference type="SAM" id="Phobius"/>
    </source>
</evidence>
<dbReference type="GO" id="GO:0006629">
    <property type="term" value="P:lipid metabolic process"/>
    <property type="evidence" value="ECO:0007669"/>
    <property type="project" value="UniProtKB-KW"/>
</dbReference>
<dbReference type="InterPro" id="IPR005804">
    <property type="entry name" value="FA_desaturase_dom"/>
</dbReference>
<gene>
    <name evidence="7" type="ORF">MtrunA17_Chr2g0305881</name>
</gene>
<dbReference type="AlphaFoldDB" id="A0A396JCP0"/>
<dbReference type="GO" id="GO:0016020">
    <property type="term" value="C:membrane"/>
    <property type="evidence" value="ECO:0007669"/>
    <property type="project" value="UniProtKB-SubCell"/>
</dbReference>
<dbReference type="GO" id="GO:0050184">
    <property type="term" value="F:acyl-lipid omega-6 desaturase (cytochrome b5) activity"/>
    <property type="evidence" value="ECO:0007669"/>
    <property type="project" value="UniProtKB-EC"/>
</dbReference>
<evidence type="ECO:0000256" key="1">
    <source>
        <dbReference type="ARBA" id="ARBA00004370"/>
    </source>
</evidence>
<evidence type="ECO:0000256" key="2">
    <source>
        <dbReference type="ARBA" id="ARBA00009295"/>
    </source>
</evidence>
<feature type="transmembrane region" description="Helical" evidence="5">
    <location>
        <begin position="147"/>
        <end position="168"/>
    </location>
</feature>
<keyword evidence="5" id="KW-0812">Transmembrane</keyword>
<evidence type="ECO:0000259" key="6">
    <source>
        <dbReference type="Pfam" id="PF00487"/>
    </source>
</evidence>
<dbReference type="InterPro" id="IPR012171">
    <property type="entry name" value="Fatty_acid_desaturase"/>
</dbReference>
<feature type="transmembrane region" description="Helical" evidence="5">
    <location>
        <begin position="123"/>
        <end position="141"/>
    </location>
</feature>
<keyword evidence="5" id="KW-0472">Membrane</keyword>
<keyword evidence="4" id="KW-0443">Lipid metabolism</keyword>
<comment type="subcellular location">
    <subcellularLocation>
        <location evidence="1">Membrane</location>
    </subcellularLocation>
</comment>
<dbReference type="Pfam" id="PF00487">
    <property type="entry name" value="FA_desaturase"/>
    <property type="match status" value="1"/>
</dbReference>
<accession>A0A396JCP0</accession>
<dbReference type="EC" id="1.14.19.22" evidence="7"/>
<dbReference type="Proteomes" id="UP000265566">
    <property type="component" value="Chromosome 2"/>
</dbReference>